<dbReference type="Pfam" id="PF14642">
    <property type="entry name" value="FAM47"/>
    <property type="match status" value="1"/>
</dbReference>
<gene>
    <name evidence="2" type="ORF">JRQ81_016980</name>
</gene>
<dbReference type="Proteomes" id="UP001142489">
    <property type="component" value="Unassembled WGS sequence"/>
</dbReference>
<accession>A0A9Q0XT98</accession>
<dbReference type="EMBL" id="JAPFRF010000007">
    <property type="protein sequence ID" value="KAJ7327221.1"/>
    <property type="molecule type" value="Genomic_DNA"/>
</dbReference>
<dbReference type="InterPro" id="IPR032743">
    <property type="entry name" value="FAM47"/>
</dbReference>
<organism evidence="2 3">
    <name type="scientific">Phrynocephalus forsythii</name>
    <dbReference type="NCBI Taxonomy" id="171643"/>
    <lineage>
        <taxon>Eukaryota</taxon>
        <taxon>Metazoa</taxon>
        <taxon>Chordata</taxon>
        <taxon>Craniata</taxon>
        <taxon>Vertebrata</taxon>
        <taxon>Euteleostomi</taxon>
        <taxon>Lepidosauria</taxon>
        <taxon>Squamata</taxon>
        <taxon>Bifurcata</taxon>
        <taxon>Unidentata</taxon>
        <taxon>Episquamata</taxon>
        <taxon>Toxicofera</taxon>
        <taxon>Iguania</taxon>
        <taxon>Acrodonta</taxon>
        <taxon>Agamidae</taxon>
        <taxon>Agaminae</taxon>
        <taxon>Phrynocephalus</taxon>
    </lineage>
</organism>
<comment type="similarity">
    <text evidence="1">Belongs to the FAM47 family.</text>
</comment>
<reference evidence="2" key="1">
    <citation type="journal article" date="2023" name="DNA Res.">
        <title>Chromosome-level genome assembly of Phrynocephalus forsythii using third-generation DNA sequencing and Hi-C analysis.</title>
        <authorList>
            <person name="Qi Y."/>
            <person name="Zhao W."/>
            <person name="Zhao Y."/>
            <person name="Niu C."/>
            <person name="Cao S."/>
            <person name="Zhang Y."/>
        </authorList>
    </citation>
    <scope>NUCLEOTIDE SEQUENCE</scope>
    <source>
        <tissue evidence="2">Muscle</tissue>
    </source>
</reference>
<name>A0A9Q0XT98_9SAUR</name>
<evidence type="ECO:0000313" key="2">
    <source>
        <dbReference type="EMBL" id="KAJ7327221.1"/>
    </source>
</evidence>
<sequence>MSPAPWYKERLPSKCFQERVTNKERFSDALNGQRWRFLKSGLDDFRNGCPAPSDNIIIRGKKGPVPIILQYKKANASLMVPYKAPELQTRSDVIYSKLSATRKAKKDYIAQTERCLTQHPLALYPHLEESVPQELFHDVMGLLDPEMHLTRSSAKYSKTEEKYRLERDAKPNTCFSPTVPSWLPKRKNPYTWLSEKEVTEREKAAKIEYIPPLDENVKRVTKEFCDWVSAMGGENYNIDEATIMKLFDTRYETKAKTSAAPIKIVEMYHMPGELRECVGQIPTQESIRTPSKDTF</sequence>
<keyword evidence="3" id="KW-1185">Reference proteome</keyword>
<evidence type="ECO:0000313" key="3">
    <source>
        <dbReference type="Proteomes" id="UP001142489"/>
    </source>
</evidence>
<evidence type="ECO:0000256" key="1">
    <source>
        <dbReference type="ARBA" id="ARBA00005277"/>
    </source>
</evidence>
<dbReference type="GO" id="GO:0000785">
    <property type="term" value="C:chromatin"/>
    <property type="evidence" value="ECO:0007669"/>
    <property type="project" value="TreeGrafter"/>
</dbReference>
<proteinExistence type="inferred from homology"/>
<comment type="caution">
    <text evidence="2">The sequence shown here is derived from an EMBL/GenBank/DDBJ whole genome shotgun (WGS) entry which is preliminary data.</text>
</comment>
<dbReference type="GO" id="GO:0045815">
    <property type="term" value="P:transcription initiation-coupled chromatin remodeling"/>
    <property type="evidence" value="ECO:0007669"/>
    <property type="project" value="TreeGrafter"/>
</dbReference>
<dbReference type="OrthoDB" id="6755972at2759"/>
<dbReference type="PANTHER" id="PTHR46449">
    <property type="entry name" value="ZGC:158260"/>
    <property type="match status" value="1"/>
</dbReference>
<protein>
    <recommendedName>
        <fullName evidence="4">Protein FAM47E</fullName>
    </recommendedName>
</protein>
<dbReference type="AlphaFoldDB" id="A0A9Q0XT98"/>
<evidence type="ECO:0008006" key="4">
    <source>
        <dbReference type="Google" id="ProtNLM"/>
    </source>
</evidence>
<dbReference type="PANTHER" id="PTHR46449:SF5">
    <property type="entry name" value="FAMILY WITH SEQUENCE SIMILARITY 47 MEMBER E"/>
    <property type="match status" value="1"/>
</dbReference>